<dbReference type="GO" id="GO:0003723">
    <property type="term" value="F:RNA binding"/>
    <property type="evidence" value="ECO:0007669"/>
    <property type="project" value="UniProtKB-KW"/>
</dbReference>
<evidence type="ECO:0000256" key="3">
    <source>
        <dbReference type="ARBA" id="ARBA00023242"/>
    </source>
</evidence>
<evidence type="ECO:0000313" key="8">
    <source>
        <dbReference type="Proteomes" id="UP000076722"/>
    </source>
</evidence>
<feature type="region of interest" description="Disordered" evidence="5">
    <location>
        <begin position="121"/>
        <end position="144"/>
    </location>
</feature>
<dbReference type="OrthoDB" id="64353at2759"/>
<comment type="subcellular location">
    <subcellularLocation>
        <location evidence="1 4">Nucleus</location>
    </subcellularLocation>
</comment>
<dbReference type="InterPro" id="IPR027075">
    <property type="entry name" value="CPSF2"/>
</dbReference>
<feature type="compositionally biased region" description="Acidic residues" evidence="5">
    <location>
        <begin position="510"/>
        <end position="530"/>
    </location>
</feature>
<evidence type="ECO:0000259" key="6">
    <source>
        <dbReference type="SMART" id="SM01027"/>
    </source>
</evidence>
<keyword evidence="8" id="KW-1185">Reference proteome</keyword>
<dbReference type="AlphaFoldDB" id="A0A164ZT53"/>
<evidence type="ECO:0000256" key="5">
    <source>
        <dbReference type="SAM" id="MobiDB-lite"/>
    </source>
</evidence>
<organism evidence="7 8">
    <name type="scientific">Sistotremastrum niveocremeum HHB9708</name>
    <dbReference type="NCBI Taxonomy" id="1314777"/>
    <lineage>
        <taxon>Eukaryota</taxon>
        <taxon>Fungi</taxon>
        <taxon>Dikarya</taxon>
        <taxon>Basidiomycota</taxon>
        <taxon>Agaricomycotina</taxon>
        <taxon>Agaricomycetes</taxon>
        <taxon>Sistotremastrales</taxon>
        <taxon>Sistotremastraceae</taxon>
        <taxon>Sertulicium</taxon>
        <taxon>Sertulicium niveocremeum</taxon>
    </lineage>
</organism>
<feature type="compositionally biased region" description="Acidic residues" evidence="5">
    <location>
        <begin position="124"/>
        <end position="135"/>
    </location>
</feature>
<dbReference type="Gene3D" id="3.60.15.10">
    <property type="entry name" value="Ribonuclease Z/Hydroxyacylglutathione hydrolase-like"/>
    <property type="match status" value="1"/>
</dbReference>
<dbReference type="Proteomes" id="UP000076722">
    <property type="component" value="Unassembled WGS sequence"/>
</dbReference>
<dbReference type="PANTHER" id="PTHR45922">
    <property type="entry name" value="CLEAVAGE AND POLYADENYLATION SPECIFICITY FACTOR SUBUNIT 2"/>
    <property type="match status" value="1"/>
</dbReference>
<dbReference type="InterPro" id="IPR022712">
    <property type="entry name" value="Beta_Casp"/>
</dbReference>
<keyword evidence="4" id="KW-0694">RNA-binding</keyword>
<accession>A0A164ZT53</accession>
<feature type="region of interest" description="Disordered" evidence="5">
    <location>
        <begin position="506"/>
        <end position="561"/>
    </location>
</feature>
<dbReference type="InterPro" id="IPR001279">
    <property type="entry name" value="Metallo-B-lactamas"/>
</dbReference>
<dbReference type="GO" id="GO:0005847">
    <property type="term" value="C:mRNA cleavage and polyadenylation specificity factor complex"/>
    <property type="evidence" value="ECO:0007669"/>
    <property type="project" value="InterPro"/>
</dbReference>
<name>A0A164ZT53_9AGAM</name>
<keyword evidence="3 4" id="KW-0539">Nucleus</keyword>
<evidence type="ECO:0000313" key="7">
    <source>
        <dbReference type="EMBL" id="KZS98036.1"/>
    </source>
</evidence>
<dbReference type="Pfam" id="PF10996">
    <property type="entry name" value="Beta-Casp"/>
    <property type="match status" value="1"/>
</dbReference>
<evidence type="ECO:0000256" key="1">
    <source>
        <dbReference type="ARBA" id="ARBA00004123"/>
    </source>
</evidence>
<dbReference type="STRING" id="1314777.A0A164ZT53"/>
<dbReference type="InterPro" id="IPR025069">
    <property type="entry name" value="Cpsf2_C"/>
</dbReference>
<comment type="similarity">
    <text evidence="4">Belongs to the metallo-beta-lactamase superfamily. RNA-metabolizing metallo-beta-lactamase-like family. CPSF2/YSH1 subfamily.</text>
</comment>
<protein>
    <recommendedName>
        <fullName evidence="4">Cleavage and polyadenylation specificity factor subunit 2</fullName>
    </recommendedName>
    <alternativeName>
        <fullName evidence="4">Cleavage and polyadenylation specificity factor 100 kDa subunit</fullName>
    </alternativeName>
</protein>
<dbReference type="SMART" id="SM01027">
    <property type="entry name" value="Beta-Casp"/>
    <property type="match status" value="1"/>
</dbReference>
<sequence length="912" mass="99530">MITFSPLSGGAASTVNPPLAYLLQVDEVRILLDCGSPDWNLESPSSSSSDTQEPWQSYCTALKNFAKTVDLVLLSHGDLSHSGLYAYARAHWGLSAPAYCTLPVQSLLKISTLEEIETLRAEEDVGDVEPTENEEGSTPRPSTKHKWIATPLEVTNAFEALIPLRYSQPTHLQGKCQGLTITAFAAGHTLGGAIWKIRSPSSGTIIYAVDFNHTRERHLDGTVLLRSTSGADFGVFEPLARPDLLITDADRALVIGSRRKERDATFLDVITTTLNNRHSVLLPSDASTRLLEVLTLLDQHWAFSKLRYPICLVSRTSHEMLTSVRSMMEWLGGTISKEDLGVRENGRGAQGRRRDDIDEEQALGAFALRFKHLELFSSPRALLDRYSSKEPKVLIAVPLSLSSGFSRQIFSEFALIPENIVLLTSRAPQGTLSDRLFDFWSSQQSDSDKWEKGKVGKVVKLNGSMKLKMNAKIPLQGLELEEFQRKEKLAKDRKAAQQATLAREQRMLEADEEDSESDDDSDDQDSDGDTNNDRGMSVDGATAANTGTFAEPGAGGAKISSRSIGAIGDSTEWAFEADDTAKQISYDIYLKGNVSRTTSFFKTTSGTTPRFRMFPFVERKKRIDEFGEIVDVGMWLRKGKLLEEEAEEEDARETKKRKLDEEPKTEVAETPCKYVSSEQDVQTNCQLLFIDMEGLNDGRAMKTIVPQVNPRKMIIVKASEAAANALIQSCGSIRSMTKDIYAPKDGTDVQIGQHTNSFSISLSDELLATVTMSTVEDSEVGFVSGRVTAHVSSSIPVLEPLAPDSGDLIKGVSEPTSSQGVGALPKSTLIGDLKLTALKSRLAKQGISAEFVGEGILVCGVGSSSNDDSASSDDAVAVRKTTGGQVIIEGTASQVYYSVRKEIYALHAIVGA</sequence>
<dbReference type="InterPro" id="IPR036866">
    <property type="entry name" value="RibonucZ/Hydroxyglut_hydro"/>
</dbReference>
<dbReference type="SUPFAM" id="SSF56281">
    <property type="entry name" value="Metallo-hydrolase/oxidoreductase"/>
    <property type="match status" value="1"/>
</dbReference>
<dbReference type="EMBL" id="KV419396">
    <property type="protein sequence ID" value="KZS98036.1"/>
    <property type="molecule type" value="Genomic_DNA"/>
</dbReference>
<dbReference type="PANTHER" id="PTHR45922:SF1">
    <property type="entry name" value="CLEAVAGE AND POLYADENYLATION SPECIFICITY FACTOR SUBUNIT 2"/>
    <property type="match status" value="1"/>
</dbReference>
<keyword evidence="2 4" id="KW-0507">mRNA processing</keyword>
<dbReference type="GO" id="GO:0006398">
    <property type="term" value="P:mRNA 3'-end processing by stem-loop binding and cleavage"/>
    <property type="evidence" value="ECO:0007669"/>
    <property type="project" value="InterPro"/>
</dbReference>
<dbReference type="Pfam" id="PF16661">
    <property type="entry name" value="Lactamase_B_6"/>
    <property type="match status" value="1"/>
</dbReference>
<evidence type="ECO:0000256" key="4">
    <source>
        <dbReference type="RuleBase" id="RU365006"/>
    </source>
</evidence>
<reference evidence="7 8" key="1">
    <citation type="journal article" date="2016" name="Mol. Biol. Evol.">
        <title>Comparative Genomics of Early-Diverging Mushroom-Forming Fungi Provides Insights into the Origins of Lignocellulose Decay Capabilities.</title>
        <authorList>
            <person name="Nagy L.G."/>
            <person name="Riley R."/>
            <person name="Tritt A."/>
            <person name="Adam C."/>
            <person name="Daum C."/>
            <person name="Floudas D."/>
            <person name="Sun H."/>
            <person name="Yadav J.S."/>
            <person name="Pangilinan J."/>
            <person name="Larsson K.H."/>
            <person name="Matsuura K."/>
            <person name="Barry K."/>
            <person name="Labutti K."/>
            <person name="Kuo R."/>
            <person name="Ohm R.A."/>
            <person name="Bhattacharya S.S."/>
            <person name="Shirouzu T."/>
            <person name="Yoshinaga Y."/>
            <person name="Martin F.M."/>
            <person name="Grigoriev I.V."/>
            <person name="Hibbett D.S."/>
        </authorList>
    </citation>
    <scope>NUCLEOTIDE SEQUENCE [LARGE SCALE GENOMIC DNA]</scope>
    <source>
        <strain evidence="7 8">HHB9708</strain>
    </source>
</reference>
<proteinExistence type="inferred from homology"/>
<feature type="domain" description="Beta-Casp" evidence="6">
    <location>
        <begin position="290"/>
        <end position="436"/>
    </location>
</feature>
<gene>
    <name evidence="7" type="ORF">SISNIDRAFT_477321</name>
</gene>
<dbReference type="InterPro" id="IPR035639">
    <property type="entry name" value="CPSF2_MBL"/>
</dbReference>
<feature type="region of interest" description="Disordered" evidence="5">
    <location>
        <begin position="645"/>
        <end position="666"/>
    </location>
</feature>
<evidence type="ECO:0000256" key="2">
    <source>
        <dbReference type="ARBA" id="ARBA00022664"/>
    </source>
</evidence>
<dbReference type="Pfam" id="PF13299">
    <property type="entry name" value="CPSF100_C"/>
    <property type="match status" value="1"/>
</dbReference>
<dbReference type="CDD" id="cd16293">
    <property type="entry name" value="CPSF2-like_MBL-fold"/>
    <property type="match status" value="1"/>
</dbReference>